<organism evidence="1">
    <name type="scientific">bioreactor metagenome</name>
    <dbReference type="NCBI Taxonomy" id="1076179"/>
    <lineage>
        <taxon>unclassified sequences</taxon>
        <taxon>metagenomes</taxon>
        <taxon>ecological metagenomes</taxon>
    </lineage>
</organism>
<reference evidence="1" key="1">
    <citation type="submission" date="2019-08" db="EMBL/GenBank/DDBJ databases">
        <authorList>
            <person name="Kucharzyk K."/>
            <person name="Murdoch R.W."/>
            <person name="Higgins S."/>
            <person name="Loffler F."/>
        </authorList>
    </citation>
    <scope>NUCLEOTIDE SEQUENCE</scope>
</reference>
<dbReference type="EMBL" id="VSSQ01010340">
    <property type="protein sequence ID" value="MPM44079.1"/>
    <property type="molecule type" value="Genomic_DNA"/>
</dbReference>
<protein>
    <submittedName>
        <fullName evidence="1">Uncharacterized protein</fullName>
    </submittedName>
</protein>
<proteinExistence type="predicted"/>
<name>A0A644ZSV3_9ZZZZ</name>
<accession>A0A644ZSV3</accession>
<comment type="caution">
    <text evidence="1">The sequence shown here is derived from an EMBL/GenBank/DDBJ whole genome shotgun (WGS) entry which is preliminary data.</text>
</comment>
<dbReference type="AlphaFoldDB" id="A0A644ZSV3"/>
<evidence type="ECO:0000313" key="1">
    <source>
        <dbReference type="EMBL" id="MPM44079.1"/>
    </source>
</evidence>
<sequence>MQIFADNLGFFSIHMKKLLYKIAGSTCREQILIAFAIGTYPINRYFFGHKGELFHVSLRYEHA</sequence>
<gene>
    <name evidence="1" type="ORF">SDC9_90757</name>
</gene>